<reference evidence="1 2" key="1">
    <citation type="submission" date="2018-03" db="EMBL/GenBank/DDBJ databases">
        <authorList>
            <person name="Nguyen K."/>
            <person name="Fouts D."/>
            <person name="Sutton G."/>
        </authorList>
    </citation>
    <scope>NUCLEOTIDE SEQUENCE [LARGE SCALE GENOMIC DNA]</scope>
    <source>
        <strain evidence="1 2">AU3578</strain>
    </source>
</reference>
<dbReference type="EMBL" id="PVHK01000157">
    <property type="protein sequence ID" value="PRH40374.1"/>
    <property type="molecule type" value="Genomic_DNA"/>
</dbReference>
<protein>
    <submittedName>
        <fullName evidence="1">Uncharacterized protein</fullName>
    </submittedName>
</protein>
<evidence type="ECO:0000313" key="1">
    <source>
        <dbReference type="EMBL" id="PRH40374.1"/>
    </source>
</evidence>
<name>A0AA44XY30_BURVI</name>
<accession>A0AA44XY30</accession>
<evidence type="ECO:0000313" key="2">
    <source>
        <dbReference type="Proteomes" id="UP000237632"/>
    </source>
</evidence>
<dbReference type="AlphaFoldDB" id="A0AA44XY30"/>
<gene>
    <name evidence="1" type="ORF">C6T65_21520</name>
</gene>
<comment type="caution">
    <text evidence="1">The sequence shown here is derived from an EMBL/GenBank/DDBJ whole genome shotgun (WGS) entry which is preliminary data.</text>
</comment>
<proteinExistence type="predicted"/>
<dbReference type="Proteomes" id="UP000237632">
    <property type="component" value="Unassembled WGS sequence"/>
</dbReference>
<sequence length="138" mass="15003">MAGQGGSSSDLRNTPPVDKCVDSQSICCDDATPLAASSARLIAFLRAAKRRTSARCGCRAAPAAALPFVPPSRNFIALSPPRRRVTAPISGRQFPLKRAFPPAKCATRKNHLTTVIVRRRFARFSHDEAAFYEGFCRV</sequence>
<organism evidence="1 2">
    <name type="scientific">Burkholderia vietnamiensis</name>
    <dbReference type="NCBI Taxonomy" id="60552"/>
    <lineage>
        <taxon>Bacteria</taxon>
        <taxon>Pseudomonadati</taxon>
        <taxon>Pseudomonadota</taxon>
        <taxon>Betaproteobacteria</taxon>
        <taxon>Burkholderiales</taxon>
        <taxon>Burkholderiaceae</taxon>
        <taxon>Burkholderia</taxon>
        <taxon>Burkholderia cepacia complex</taxon>
    </lineage>
</organism>